<dbReference type="KEGG" id="nfn:NFRAN_2266"/>
<organism evidence="2 3">
    <name type="scientific">Candidatus Nitrosocosmicus franklandianus</name>
    <dbReference type="NCBI Taxonomy" id="1798806"/>
    <lineage>
        <taxon>Archaea</taxon>
        <taxon>Nitrososphaerota</taxon>
        <taxon>Nitrososphaeria</taxon>
        <taxon>Nitrososphaerales</taxon>
        <taxon>Nitrososphaeraceae</taxon>
        <taxon>Candidatus Nitrosocosmicus</taxon>
    </lineage>
</organism>
<protein>
    <submittedName>
        <fullName evidence="2">Uncharacterized protein</fullName>
    </submittedName>
</protein>
<dbReference type="RefSeq" id="WP_145988070.1">
    <property type="nucleotide sequence ID" value="NZ_LR216287.1"/>
</dbReference>
<accession>A0A484II70</accession>
<evidence type="ECO:0000313" key="2">
    <source>
        <dbReference type="EMBL" id="VFJ14588.1"/>
    </source>
</evidence>
<reference evidence="2 3" key="1">
    <citation type="submission" date="2019-02" db="EMBL/GenBank/DDBJ databases">
        <authorList>
            <person name="Lehtovirta-Morley E L."/>
        </authorList>
    </citation>
    <scope>NUCLEOTIDE SEQUENCE [LARGE SCALE GENOMIC DNA]</scope>
    <source>
        <strain evidence="2">NFRAN1</strain>
    </source>
</reference>
<dbReference type="AlphaFoldDB" id="A0A484II70"/>
<dbReference type="OrthoDB" id="12017at2157"/>
<feature type="coiled-coil region" evidence="1">
    <location>
        <begin position="210"/>
        <end position="244"/>
    </location>
</feature>
<dbReference type="EMBL" id="LR216287">
    <property type="protein sequence ID" value="VFJ14588.1"/>
    <property type="molecule type" value="Genomic_DNA"/>
</dbReference>
<keyword evidence="3" id="KW-1185">Reference proteome</keyword>
<gene>
    <name evidence="2" type="ORF">NFRAN_2266</name>
</gene>
<sequence>MPSFNFFKRKGKDVLKLKDKKNDIPVIQSSPSPQNTENRLTIKDVRNLLDRIEGDLIQNILIDLDKTFQETNLIFQHIDTIAEDLKNEEIEVEEEKLAPLVKNTKNTIVRALKREASNIQDTPKNFDEFVKFKDSLDASINRFGEVTSSHSRIVNTFMKKHANSLRGDLKKISDISDILRDEFEGLSAKKKIIDDCRLNLLALTDNLDEKQKSEKTLQTINNNFKKMDEEIKRKENELSDLKSSSDYSKALKYLQEKEQIDRERKLLIEKLNRIASHLTKAANKYSYGLTKATVDKIDTIINNPSEIAYKPDISEYLNLVKEMKDSVMSNKISLKDAGKIMQYFDMLIDELPRFKQAILKLDSKIEKLKENNKVTILEKISQKEEERNRERELRITENQRKDEILRNNLKIEEQVRDISNVIEEQLQRLSNKNYKLISIIE</sequence>
<keyword evidence="1" id="KW-0175">Coiled coil</keyword>
<name>A0A484II70_9ARCH</name>
<evidence type="ECO:0000313" key="3">
    <source>
        <dbReference type="Proteomes" id="UP000294299"/>
    </source>
</evidence>
<dbReference type="GeneID" id="39421494"/>
<evidence type="ECO:0000256" key="1">
    <source>
        <dbReference type="SAM" id="Coils"/>
    </source>
</evidence>
<proteinExistence type="predicted"/>
<dbReference type="Proteomes" id="UP000294299">
    <property type="component" value="Chromosome NFRAN"/>
</dbReference>